<comment type="caution">
    <text evidence="2">The sequence shown here is derived from an EMBL/GenBank/DDBJ whole genome shotgun (WGS) entry which is preliminary data.</text>
</comment>
<dbReference type="EMBL" id="JAULSY010000098">
    <property type="protein sequence ID" value="KAK0665946.1"/>
    <property type="molecule type" value="Genomic_DNA"/>
</dbReference>
<name>A0AA39Z899_9PEZI</name>
<evidence type="ECO:0000256" key="1">
    <source>
        <dbReference type="SAM" id="MobiDB-lite"/>
    </source>
</evidence>
<sequence length="152" mass="17554">MSYSLDWHEMSEWLGHSILAKTQTAQGIVSNIANGQLAWPRDGQAVLAALVDLDQLEDTWNNFCATVQTLQEQELDPAYEDAEEWPKISDPEQVAYRARLRQQMRALKALKDQIKLWVVLEEAAAAAEERRRQEEEAQQQLDPQAGHRQHWY</sequence>
<gene>
    <name evidence="2" type="ORF">QBC41DRAFT_305678</name>
</gene>
<evidence type="ECO:0000313" key="2">
    <source>
        <dbReference type="EMBL" id="KAK0665946.1"/>
    </source>
</evidence>
<protein>
    <submittedName>
        <fullName evidence="2">Uncharacterized protein</fullName>
    </submittedName>
</protein>
<feature type="region of interest" description="Disordered" evidence="1">
    <location>
        <begin position="128"/>
        <end position="152"/>
    </location>
</feature>
<organism evidence="2 3">
    <name type="scientific">Cercophora samala</name>
    <dbReference type="NCBI Taxonomy" id="330535"/>
    <lineage>
        <taxon>Eukaryota</taxon>
        <taxon>Fungi</taxon>
        <taxon>Dikarya</taxon>
        <taxon>Ascomycota</taxon>
        <taxon>Pezizomycotina</taxon>
        <taxon>Sordariomycetes</taxon>
        <taxon>Sordariomycetidae</taxon>
        <taxon>Sordariales</taxon>
        <taxon>Lasiosphaeriaceae</taxon>
        <taxon>Cercophora</taxon>
    </lineage>
</organism>
<keyword evidence="3" id="KW-1185">Reference proteome</keyword>
<accession>A0AA39Z899</accession>
<evidence type="ECO:0000313" key="3">
    <source>
        <dbReference type="Proteomes" id="UP001174997"/>
    </source>
</evidence>
<dbReference type="AlphaFoldDB" id="A0AA39Z899"/>
<dbReference type="Proteomes" id="UP001174997">
    <property type="component" value="Unassembled WGS sequence"/>
</dbReference>
<reference evidence="2" key="1">
    <citation type="submission" date="2023-06" db="EMBL/GenBank/DDBJ databases">
        <title>Genome-scale phylogeny and comparative genomics of the fungal order Sordariales.</title>
        <authorList>
            <consortium name="Lawrence Berkeley National Laboratory"/>
            <person name="Hensen N."/>
            <person name="Bonometti L."/>
            <person name="Westerberg I."/>
            <person name="Brannstrom I.O."/>
            <person name="Guillou S."/>
            <person name="Cros-Aarteil S."/>
            <person name="Calhoun S."/>
            <person name="Haridas S."/>
            <person name="Kuo A."/>
            <person name="Mondo S."/>
            <person name="Pangilinan J."/>
            <person name="Riley R."/>
            <person name="Labutti K."/>
            <person name="Andreopoulos B."/>
            <person name="Lipzen A."/>
            <person name="Chen C."/>
            <person name="Yanf M."/>
            <person name="Daum C."/>
            <person name="Ng V."/>
            <person name="Clum A."/>
            <person name="Steindorff A."/>
            <person name="Ohm R."/>
            <person name="Martin F."/>
            <person name="Silar P."/>
            <person name="Natvig D."/>
            <person name="Lalanne C."/>
            <person name="Gautier V."/>
            <person name="Ament-Velasquez S.L."/>
            <person name="Kruys A."/>
            <person name="Hutchinson M.I."/>
            <person name="Powell A.J."/>
            <person name="Barry K."/>
            <person name="Miller A.N."/>
            <person name="Grigoriev I.V."/>
            <person name="Debuchy R."/>
            <person name="Gladieux P."/>
            <person name="Thoren M.H."/>
            <person name="Johannesson H."/>
        </authorList>
    </citation>
    <scope>NUCLEOTIDE SEQUENCE</scope>
    <source>
        <strain evidence="2">CBS 307.81</strain>
    </source>
</reference>
<proteinExistence type="predicted"/>